<name>A0A1N6WSS0_9FIRM</name>
<feature type="binding site" evidence="5">
    <location>
        <begin position="10"/>
        <end position="12"/>
    </location>
    <ligand>
        <name>FMN</name>
        <dbReference type="ChEBI" id="CHEBI:58210"/>
    </ligand>
</feature>
<dbReference type="NCBIfam" id="TIGR00421">
    <property type="entry name" value="ubiX_pad"/>
    <property type="match status" value="1"/>
</dbReference>
<dbReference type="Pfam" id="PF02441">
    <property type="entry name" value="Flavoprotein"/>
    <property type="match status" value="1"/>
</dbReference>
<dbReference type="STRING" id="56779.SAMN05421834_11053"/>
<dbReference type="GO" id="GO:0106141">
    <property type="term" value="F:flavin prenyltransferase activity"/>
    <property type="evidence" value="ECO:0007669"/>
    <property type="project" value="UniProtKB-EC"/>
</dbReference>
<dbReference type="InterPro" id="IPR004507">
    <property type="entry name" value="UbiX-like"/>
</dbReference>
<comment type="function">
    <text evidence="5">Flavin prenyltransferase that catalyzes the synthesis of the prenylated FMN cofactor (prenyl-FMN) for 4-hydroxy-3-polyprenylbenzoic acid decarboxylase UbiD. The prenyltransferase is metal-independent and links a dimethylallyl moiety from dimethylallyl monophosphate (DMAP) to the flavin N5 and C6 atoms of FMN.</text>
</comment>
<protein>
    <recommendedName>
        <fullName evidence="5">Flavin prenyltransferase UbiX</fullName>
        <ecNumber evidence="5">2.5.1.129</ecNumber>
    </recommendedName>
</protein>
<evidence type="ECO:0000313" key="7">
    <source>
        <dbReference type="EMBL" id="SIQ93056.1"/>
    </source>
</evidence>
<feature type="domain" description="Flavoprotein" evidence="6">
    <location>
        <begin position="2"/>
        <end position="188"/>
    </location>
</feature>
<comment type="similarity">
    <text evidence="5">Belongs to the UbiX/PAD1 family.</text>
</comment>
<evidence type="ECO:0000256" key="1">
    <source>
        <dbReference type="ARBA" id="ARBA00022602"/>
    </source>
</evidence>
<keyword evidence="8" id="KW-1185">Reference proteome</keyword>
<dbReference type="RefSeq" id="WP_076544899.1">
    <property type="nucleotide sequence ID" value="NZ_FTNC01000010.1"/>
</dbReference>
<reference evidence="8" key="1">
    <citation type="submission" date="2017-01" db="EMBL/GenBank/DDBJ databases">
        <authorList>
            <person name="Varghese N."/>
            <person name="Submissions S."/>
        </authorList>
    </citation>
    <scope>NUCLEOTIDE SEQUENCE [LARGE SCALE GENOMIC DNA]</scope>
    <source>
        <strain evidence="8">ATCC 700103</strain>
    </source>
</reference>
<comment type="caution">
    <text evidence="5">Lacks conserved residue(s) required for the propagation of feature annotation.</text>
</comment>
<evidence type="ECO:0000256" key="3">
    <source>
        <dbReference type="ARBA" id="ARBA00022643"/>
    </source>
</evidence>
<dbReference type="HAMAP" id="MF_01984">
    <property type="entry name" value="ubiX_pad"/>
    <property type="match status" value="1"/>
</dbReference>
<dbReference type="OrthoDB" id="9781577at2"/>
<sequence>MKKILTAITGASGALYAKKFIEIINNFGNQQTIIISNPGKEVLKHELSSKFPENNDKIFKYIIEEWNIPNPDLITIAEVDKFNASAASGSNAADVMVVIPCTMGSAARFAQGVSTNLIERAFDVMLKEKKKVIIVPRETPLNQIHLENLLKLSRLGVDIIPAMPAFYQKPASISNLADFLVGRVLEHLGINHSLYKKWNGSK</sequence>
<feature type="binding site" evidence="5">
    <location>
        <position position="137"/>
    </location>
    <ligand>
        <name>FMN</name>
        <dbReference type="ChEBI" id="CHEBI:58210"/>
    </ligand>
</feature>
<dbReference type="Proteomes" id="UP000185669">
    <property type="component" value="Unassembled WGS sequence"/>
</dbReference>
<feature type="binding site" evidence="5">
    <location>
        <position position="36"/>
    </location>
    <ligand>
        <name>FMN</name>
        <dbReference type="ChEBI" id="CHEBI:58210"/>
    </ligand>
</feature>
<keyword evidence="1 5" id="KW-0637">Prenyltransferase</keyword>
<accession>A0A1N6WSS0</accession>
<comment type="catalytic activity">
    <reaction evidence="5">
        <text>dimethylallyl phosphate + FMNH2 = prenylated FMNH2 + phosphate</text>
        <dbReference type="Rhea" id="RHEA:37743"/>
        <dbReference type="ChEBI" id="CHEBI:43474"/>
        <dbReference type="ChEBI" id="CHEBI:57618"/>
        <dbReference type="ChEBI" id="CHEBI:87467"/>
        <dbReference type="ChEBI" id="CHEBI:88052"/>
        <dbReference type="EC" id="2.5.1.129"/>
    </reaction>
</comment>
<feature type="binding site" evidence="5">
    <location>
        <position position="183"/>
    </location>
    <ligand>
        <name>dimethylallyl phosphate</name>
        <dbReference type="ChEBI" id="CHEBI:88052"/>
    </ligand>
</feature>
<gene>
    <name evidence="5" type="primary">ubiX</name>
    <name evidence="7" type="ORF">SAMN05421834_11053</name>
</gene>
<dbReference type="AlphaFoldDB" id="A0A1N6WSS0"/>
<proteinExistence type="inferred from homology"/>
<dbReference type="EMBL" id="FTNC01000010">
    <property type="protein sequence ID" value="SIQ93056.1"/>
    <property type="molecule type" value="Genomic_DNA"/>
</dbReference>
<feature type="binding site" evidence="5">
    <location>
        <begin position="102"/>
        <end position="105"/>
    </location>
    <ligand>
        <name>FMN</name>
        <dbReference type="ChEBI" id="CHEBI:58210"/>
    </ligand>
</feature>
<keyword evidence="2 5" id="KW-0285">Flavoprotein</keyword>
<dbReference type="InterPro" id="IPR003382">
    <property type="entry name" value="Flavoprotein"/>
</dbReference>
<dbReference type="EC" id="2.5.1.129" evidence="5"/>
<evidence type="ECO:0000256" key="4">
    <source>
        <dbReference type="ARBA" id="ARBA00022679"/>
    </source>
</evidence>
<organism evidence="7 8">
    <name type="scientific">Halanaerobium kushneri</name>
    <dbReference type="NCBI Taxonomy" id="56779"/>
    <lineage>
        <taxon>Bacteria</taxon>
        <taxon>Bacillati</taxon>
        <taxon>Bacillota</taxon>
        <taxon>Clostridia</taxon>
        <taxon>Halanaerobiales</taxon>
        <taxon>Halanaerobiaceae</taxon>
        <taxon>Halanaerobium</taxon>
    </lineage>
</organism>
<dbReference type="InterPro" id="IPR036551">
    <property type="entry name" value="Flavin_trans-like"/>
</dbReference>
<evidence type="ECO:0000256" key="2">
    <source>
        <dbReference type="ARBA" id="ARBA00022630"/>
    </source>
</evidence>
<feature type="binding site" evidence="5">
    <location>
        <position position="167"/>
    </location>
    <ligand>
        <name>dimethylallyl phosphate</name>
        <dbReference type="ChEBI" id="CHEBI:88052"/>
    </ligand>
</feature>
<dbReference type="Gene3D" id="3.40.50.1950">
    <property type="entry name" value="Flavin prenyltransferase-like"/>
    <property type="match status" value="1"/>
</dbReference>
<evidence type="ECO:0000259" key="6">
    <source>
        <dbReference type="Pfam" id="PF02441"/>
    </source>
</evidence>
<evidence type="ECO:0000256" key="5">
    <source>
        <dbReference type="HAMAP-Rule" id="MF_01984"/>
    </source>
</evidence>
<keyword evidence="4 5" id="KW-0808">Transferase</keyword>
<keyword evidence="3 5" id="KW-0288">FMN</keyword>
<dbReference type="SUPFAM" id="SSF52507">
    <property type="entry name" value="Homo-oligomeric flavin-containing Cys decarboxylases, HFCD"/>
    <property type="match status" value="1"/>
</dbReference>
<evidence type="ECO:0000313" key="8">
    <source>
        <dbReference type="Proteomes" id="UP000185669"/>
    </source>
</evidence>